<dbReference type="HAMAP" id="MF_01366">
    <property type="entry name" value="Ribosomal_uL13"/>
    <property type="match status" value="1"/>
</dbReference>
<keyword evidence="7" id="KW-1185">Reference proteome</keyword>
<evidence type="ECO:0000313" key="7">
    <source>
        <dbReference type="Proteomes" id="UP000006175"/>
    </source>
</evidence>
<comment type="function">
    <text evidence="4">This protein is one of the early assembly proteins of the 50S ribosomal subunit, although it is not seen to bind rRNA by itself. It is important during the early stages of 50S assembly.</text>
</comment>
<keyword evidence="2 4" id="KW-0689">Ribosomal protein</keyword>
<dbReference type="PROSITE" id="PS00783">
    <property type="entry name" value="RIBOSOMAL_L13"/>
    <property type="match status" value="1"/>
</dbReference>
<evidence type="ECO:0000256" key="3">
    <source>
        <dbReference type="ARBA" id="ARBA00023274"/>
    </source>
</evidence>
<dbReference type="GO" id="GO:0003729">
    <property type="term" value="F:mRNA binding"/>
    <property type="evidence" value="ECO:0007669"/>
    <property type="project" value="TreeGrafter"/>
</dbReference>
<dbReference type="CDD" id="cd00392">
    <property type="entry name" value="Ribosomal_L13"/>
    <property type="match status" value="1"/>
</dbReference>
<dbReference type="InterPro" id="IPR023563">
    <property type="entry name" value="Ribosomal_uL13_CS"/>
</dbReference>
<dbReference type="NCBIfam" id="NF005004">
    <property type="entry name" value="PRK06394.1"/>
    <property type="match status" value="1"/>
</dbReference>
<dbReference type="InterPro" id="IPR036899">
    <property type="entry name" value="Ribosomal_uL13_sf"/>
</dbReference>
<dbReference type="SUPFAM" id="SSF52161">
    <property type="entry name" value="Ribosomal protein L13"/>
    <property type="match status" value="1"/>
</dbReference>
<comment type="similarity">
    <text evidence="1 4 5">Belongs to the universal ribosomal protein uL13 family.</text>
</comment>
<dbReference type="InterPro" id="IPR005823">
    <property type="entry name" value="Ribosomal_uL13_bac-type"/>
</dbReference>
<dbReference type="GO" id="GO:0022625">
    <property type="term" value="C:cytosolic large ribosomal subunit"/>
    <property type="evidence" value="ECO:0007669"/>
    <property type="project" value="UniProtKB-UniRule"/>
</dbReference>
<dbReference type="InterPro" id="IPR005822">
    <property type="entry name" value="Ribosomal_uL13"/>
</dbReference>
<dbReference type="PANTHER" id="PTHR11545">
    <property type="entry name" value="RIBOSOMAL PROTEIN L13"/>
    <property type="match status" value="1"/>
</dbReference>
<dbReference type="HOGENOM" id="CLU_076922_1_0_2"/>
<evidence type="ECO:0000256" key="1">
    <source>
        <dbReference type="ARBA" id="ARBA00006227"/>
    </source>
</evidence>
<dbReference type="AlphaFoldDB" id="I3XTP7"/>
<dbReference type="Pfam" id="PF00572">
    <property type="entry name" value="Ribosomal_L13"/>
    <property type="match status" value="1"/>
</dbReference>
<dbReference type="EMBL" id="CP003321">
    <property type="protein sequence ID" value="AFL67321.1"/>
    <property type="molecule type" value="Genomic_DNA"/>
</dbReference>
<dbReference type="Gene3D" id="3.90.1180.10">
    <property type="entry name" value="Ribosomal protein L13"/>
    <property type="match status" value="1"/>
</dbReference>
<comment type="subunit">
    <text evidence="4">Part of the 50S ribosomal subunit.</text>
</comment>
<dbReference type="GO" id="GO:0006412">
    <property type="term" value="P:translation"/>
    <property type="evidence" value="ECO:0007669"/>
    <property type="project" value="UniProtKB-UniRule"/>
</dbReference>
<accession>I3XTP7</accession>
<dbReference type="PIRSF" id="PIRSF002181">
    <property type="entry name" value="Ribosomal_L13"/>
    <property type="match status" value="1"/>
</dbReference>
<dbReference type="InterPro" id="IPR005755">
    <property type="entry name" value="Ribosomal_uL13_euk/arc"/>
</dbReference>
<organism evidence="6 7">
    <name type="scientific">Desulfurococcus amylolyticus DSM 16532</name>
    <dbReference type="NCBI Taxonomy" id="768672"/>
    <lineage>
        <taxon>Archaea</taxon>
        <taxon>Thermoproteota</taxon>
        <taxon>Thermoprotei</taxon>
        <taxon>Desulfurococcales</taxon>
        <taxon>Desulfurococcaceae</taxon>
        <taxon>Desulfurococcus</taxon>
    </lineage>
</organism>
<dbReference type="Proteomes" id="UP000006175">
    <property type="component" value="Chromosome"/>
</dbReference>
<dbReference type="GO" id="GO:0017148">
    <property type="term" value="P:negative regulation of translation"/>
    <property type="evidence" value="ECO:0007669"/>
    <property type="project" value="TreeGrafter"/>
</dbReference>
<dbReference type="GO" id="GO:0003735">
    <property type="term" value="F:structural constituent of ribosome"/>
    <property type="evidence" value="ECO:0007669"/>
    <property type="project" value="UniProtKB-UniRule"/>
</dbReference>
<name>I3XTP7_DESAM</name>
<evidence type="ECO:0000256" key="5">
    <source>
        <dbReference type="RuleBase" id="RU003877"/>
    </source>
</evidence>
<dbReference type="KEGG" id="dfd:Desfe_1456"/>
<keyword evidence="3 4" id="KW-0687">Ribonucleoprotein</keyword>
<dbReference type="NCBIfam" id="TIGR01077">
    <property type="entry name" value="L13_A_E"/>
    <property type="match status" value="1"/>
</dbReference>
<evidence type="ECO:0000256" key="2">
    <source>
        <dbReference type="ARBA" id="ARBA00022980"/>
    </source>
</evidence>
<dbReference type="PANTHER" id="PTHR11545:SF3">
    <property type="entry name" value="LARGE RIBOSOMAL SUBUNIT PROTEIN UL13"/>
    <property type="match status" value="1"/>
</dbReference>
<reference evidence="6 7" key="1">
    <citation type="journal article" date="2012" name="J. Bacteriol.">
        <title>Complete Genome Sequence of Desulfurococcus fermentans, a Hyperthermophilic Cellulolytic Crenarchaeon Isolated from a Freshwater Hot Spring in Kamchatka, Russia.</title>
        <authorList>
            <person name="Susanti D."/>
            <person name="Johnson E.F."/>
            <person name="Rodriguez J.R."/>
            <person name="Anderson I."/>
            <person name="Perevalova A.A."/>
            <person name="Kyrpides N."/>
            <person name="Lucas S."/>
            <person name="Han J."/>
            <person name="Lapidus A."/>
            <person name="Cheng J.F."/>
            <person name="Goodwin L."/>
            <person name="Pitluck S."/>
            <person name="Mavrommatis K."/>
            <person name="Peters L."/>
            <person name="Land M.L."/>
            <person name="Hauser L."/>
            <person name="Gopalan V."/>
            <person name="Chan P.P."/>
            <person name="Lowe T.M."/>
            <person name="Atomi H."/>
            <person name="Bonch-Osmolovskaya E.A."/>
            <person name="Woyke T."/>
            <person name="Mukhopadhyay B."/>
        </authorList>
    </citation>
    <scope>NUCLEOTIDE SEQUENCE [LARGE SCALE GENOMIC DNA]</scope>
    <source>
        <strain evidence="6 7">DSM 16532</strain>
    </source>
</reference>
<evidence type="ECO:0000256" key="4">
    <source>
        <dbReference type="HAMAP-Rule" id="MF_01366"/>
    </source>
</evidence>
<evidence type="ECO:0000313" key="6">
    <source>
        <dbReference type="EMBL" id="AFL67321.1"/>
    </source>
</evidence>
<proteinExistence type="inferred from homology"/>
<protein>
    <recommendedName>
        <fullName evidence="4">Large ribosomal subunit protein uL13</fullName>
    </recommendedName>
</protein>
<dbReference type="eggNOG" id="arCOG04242">
    <property type="taxonomic scope" value="Archaea"/>
</dbReference>
<sequence>MSLMSEEKVLYIDASNQILGRLASIIAKKLLEGYRVIVVNAEKAVVSGEKNRVLEGYKILSRVKTHYNPETKGVRRPRTPANIFKRTVRGMLPIDKPKGRDAFKRLRVYIGVPSNMKNIAFIQFPEASVSRLRNRCVYLEEVAKAIGWRGVKK</sequence>
<gene>
    <name evidence="4" type="primary">rpl13</name>
    <name evidence="6" type="ORF">Desfe_1456</name>
</gene>